<organism evidence="4 5">
    <name type="scientific">Candidatus Anoxymicrobium japonicum</name>
    <dbReference type="NCBI Taxonomy" id="2013648"/>
    <lineage>
        <taxon>Bacteria</taxon>
        <taxon>Bacillati</taxon>
        <taxon>Actinomycetota</taxon>
        <taxon>Candidatus Geothermincolia</taxon>
        <taxon>Candidatus Geothermincolales</taxon>
        <taxon>Candidatus Anoxymicrobiaceae</taxon>
        <taxon>Candidatus Anoxymicrobium</taxon>
    </lineage>
</organism>
<dbReference type="PANTHER" id="PTHR42879">
    <property type="entry name" value="3-OXOACYL-(ACYL-CARRIER-PROTEIN) REDUCTASE"/>
    <property type="match status" value="1"/>
</dbReference>
<reference evidence="4 5" key="1">
    <citation type="journal article" date="2017" name="ISME J.">
        <title>Potential for microbial H2 and metal transformations associated with novel bacteria and archaea in deep terrestrial subsurface sediments.</title>
        <authorList>
            <person name="Hernsdorf A.W."/>
            <person name="Amano Y."/>
            <person name="Miyakawa K."/>
            <person name="Ise K."/>
            <person name="Suzuki Y."/>
            <person name="Anantharaman K."/>
            <person name="Probst A."/>
            <person name="Burstein D."/>
            <person name="Thomas B.C."/>
            <person name="Banfield J.F."/>
        </authorList>
    </citation>
    <scope>NUCLEOTIDE SEQUENCE [LARGE SCALE GENOMIC DNA]</scope>
    <source>
        <strain evidence="4">HGW-Actinobacteria-3</strain>
    </source>
</reference>
<dbReference type="InterPro" id="IPR002347">
    <property type="entry name" value="SDR_fam"/>
</dbReference>
<dbReference type="FunFam" id="3.40.50.720:FF:000173">
    <property type="entry name" value="3-oxoacyl-[acyl-carrier protein] reductase"/>
    <property type="match status" value="1"/>
</dbReference>
<dbReference type="AlphaFoldDB" id="A0A2N3G5H1"/>
<comment type="similarity">
    <text evidence="1">Belongs to the short-chain dehydrogenases/reductases (SDR) family.</text>
</comment>
<dbReference type="GO" id="GO:0032787">
    <property type="term" value="P:monocarboxylic acid metabolic process"/>
    <property type="evidence" value="ECO:0007669"/>
    <property type="project" value="UniProtKB-ARBA"/>
</dbReference>
<keyword evidence="2" id="KW-0560">Oxidoreductase</keyword>
<comment type="caution">
    <text evidence="4">The sequence shown here is derived from an EMBL/GenBank/DDBJ whole genome shotgun (WGS) entry which is preliminary data.</text>
</comment>
<dbReference type="InterPro" id="IPR050259">
    <property type="entry name" value="SDR"/>
</dbReference>
<dbReference type="GO" id="GO:0016491">
    <property type="term" value="F:oxidoreductase activity"/>
    <property type="evidence" value="ECO:0007669"/>
    <property type="project" value="UniProtKB-KW"/>
</dbReference>
<dbReference type="SMART" id="SM00822">
    <property type="entry name" value="PKS_KR"/>
    <property type="match status" value="1"/>
</dbReference>
<dbReference type="PROSITE" id="PS00061">
    <property type="entry name" value="ADH_SHORT"/>
    <property type="match status" value="1"/>
</dbReference>
<dbReference type="InterPro" id="IPR036291">
    <property type="entry name" value="NAD(P)-bd_dom_sf"/>
</dbReference>
<dbReference type="Pfam" id="PF13561">
    <property type="entry name" value="adh_short_C2"/>
    <property type="match status" value="1"/>
</dbReference>
<feature type="domain" description="Ketoreductase" evidence="3">
    <location>
        <begin position="6"/>
        <end position="193"/>
    </location>
</feature>
<dbReference type="NCBIfam" id="NF009466">
    <property type="entry name" value="PRK12826.1-2"/>
    <property type="match status" value="1"/>
</dbReference>
<evidence type="ECO:0000313" key="4">
    <source>
        <dbReference type="EMBL" id="PKQ27872.1"/>
    </source>
</evidence>
<dbReference type="Proteomes" id="UP000233654">
    <property type="component" value="Unassembled WGS sequence"/>
</dbReference>
<dbReference type="PRINTS" id="PR00081">
    <property type="entry name" value="GDHRDH"/>
</dbReference>
<evidence type="ECO:0000256" key="2">
    <source>
        <dbReference type="ARBA" id="ARBA00023002"/>
    </source>
</evidence>
<sequence length="246" mass="25756">MKLDGRIALVTGASRGIGRAISLALAEHGADVAINYYPQDMAEQARDVAGLIESKGRRAIVCYADVSDAGAVGDMIREIEEGLGHVDILVNNAGITKDGLLLRLSPESWDSVLAVNLTGAFNCMKAVIPSMMKSRWGRIINISSAVARIGNAGQANYVSSKAGLLGLTKTVAREYGSRNILVNAICPGYIRTDMTADVEALKKMEQLIPLGKAGSPEDVAGAAVFLATDATYTTGSVIDVSGGLVM</sequence>
<dbReference type="InterPro" id="IPR057326">
    <property type="entry name" value="KR_dom"/>
</dbReference>
<evidence type="ECO:0000259" key="3">
    <source>
        <dbReference type="SMART" id="SM00822"/>
    </source>
</evidence>
<dbReference type="CDD" id="cd05333">
    <property type="entry name" value="BKR_SDR_c"/>
    <property type="match status" value="1"/>
</dbReference>
<name>A0A2N3G5H1_9ACTN</name>
<dbReference type="PANTHER" id="PTHR42879:SF2">
    <property type="entry name" value="3-OXOACYL-[ACYL-CARRIER-PROTEIN] REDUCTASE FABG"/>
    <property type="match status" value="1"/>
</dbReference>
<dbReference type="InterPro" id="IPR020904">
    <property type="entry name" value="Sc_DH/Rdtase_CS"/>
</dbReference>
<evidence type="ECO:0000256" key="1">
    <source>
        <dbReference type="ARBA" id="ARBA00006484"/>
    </source>
</evidence>
<proteinExistence type="inferred from homology"/>
<evidence type="ECO:0000313" key="5">
    <source>
        <dbReference type="Proteomes" id="UP000233654"/>
    </source>
</evidence>
<gene>
    <name evidence="4" type="ORF">CVT63_05695</name>
</gene>
<accession>A0A2N3G5H1</accession>
<protein>
    <submittedName>
        <fullName evidence="4">Beta-ketoacyl-ACP reductase</fullName>
    </submittedName>
</protein>
<dbReference type="Gene3D" id="3.40.50.720">
    <property type="entry name" value="NAD(P)-binding Rossmann-like Domain"/>
    <property type="match status" value="1"/>
</dbReference>
<dbReference type="SUPFAM" id="SSF51735">
    <property type="entry name" value="NAD(P)-binding Rossmann-fold domains"/>
    <property type="match status" value="1"/>
</dbReference>
<dbReference type="EMBL" id="PHEX01000047">
    <property type="protein sequence ID" value="PKQ27872.1"/>
    <property type="molecule type" value="Genomic_DNA"/>
</dbReference>
<dbReference type="PRINTS" id="PR00080">
    <property type="entry name" value="SDRFAMILY"/>
</dbReference>